<proteinExistence type="predicted"/>
<comment type="caution">
    <text evidence="1">The sequence shown here is derived from an EMBL/GenBank/DDBJ whole genome shotgun (WGS) entry which is preliminary data.</text>
</comment>
<name>A0A5B7G7D5_PORTR</name>
<evidence type="ECO:0000313" key="1">
    <source>
        <dbReference type="EMBL" id="MPC52424.1"/>
    </source>
</evidence>
<reference evidence="1 2" key="1">
    <citation type="submission" date="2019-05" db="EMBL/GenBank/DDBJ databases">
        <title>Another draft genome of Portunus trituberculatus and its Hox gene families provides insights of decapod evolution.</title>
        <authorList>
            <person name="Jeong J.-H."/>
            <person name="Song I."/>
            <person name="Kim S."/>
            <person name="Choi T."/>
            <person name="Kim D."/>
            <person name="Ryu S."/>
            <person name="Kim W."/>
        </authorList>
    </citation>
    <scope>NUCLEOTIDE SEQUENCE [LARGE SCALE GENOMIC DNA]</scope>
    <source>
        <tissue evidence="1">Muscle</tissue>
    </source>
</reference>
<protein>
    <submittedName>
        <fullName evidence="1">Uncharacterized protein</fullName>
    </submittedName>
</protein>
<gene>
    <name evidence="1" type="ORF">E2C01_046293</name>
</gene>
<accession>A0A5B7G7D5</accession>
<sequence>MNSCVHCCYRRGCGFAVHRCSAINNFLFFTLSSIESFKYHYLHLEMLLLKRMI</sequence>
<dbReference type="AlphaFoldDB" id="A0A5B7G7D5"/>
<dbReference type="Proteomes" id="UP000324222">
    <property type="component" value="Unassembled WGS sequence"/>
</dbReference>
<dbReference type="EMBL" id="VSRR010010872">
    <property type="protein sequence ID" value="MPC52424.1"/>
    <property type="molecule type" value="Genomic_DNA"/>
</dbReference>
<evidence type="ECO:0000313" key="2">
    <source>
        <dbReference type="Proteomes" id="UP000324222"/>
    </source>
</evidence>
<organism evidence="1 2">
    <name type="scientific">Portunus trituberculatus</name>
    <name type="common">Swimming crab</name>
    <name type="synonym">Neptunus trituberculatus</name>
    <dbReference type="NCBI Taxonomy" id="210409"/>
    <lineage>
        <taxon>Eukaryota</taxon>
        <taxon>Metazoa</taxon>
        <taxon>Ecdysozoa</taxon>
        <taxon>Arthropoda</taxon>
        <taxon>Crustacea</taxon>
        <taxon>Multicrustacea</taxon>
        <taxon>Malacostraca</taxon>
        <taxon>Eumalacostraca</taxon>
        <taxon>Eucarida</taxon>
        <taxon>Decapoda</taxon>
        <taxon>Pleocyemata</taxon>
        <taxon>Brachyura</taxon>
        <taxon>Eubrachyura</taxon>
        <taxon>Portunoidea</taxon>
        <taxon>Portunidae</taxon>
        <taxon>Portuninae</taxon>
        <taxon>Portunus</taxon>
    </lineage>
</organism>
<keyword evidence="2" id="KW-1185">Reference proteome</keyword>